<dbReference type="InterPro" id="IPR036259">
    <property type="entry name" value="MFS_trans_sf"/>
</dbReference>
<reference evidence="6" key="2">
    <citation type="journal article" date="2023" name="Int. J. Mol. Sci.">
        <title>De Novo Assembly and Annotation of 11 Diverse Shrub Willow (Salix) Genomes Reveals Novel Gene Organization in Sex-Linked Regions.</title>
        <authorList>
            <person name="Hyden B."/>
            <person name="Feng K."/>
            <person name="Yates T.B."/>
            <person name="Jawdy S."/>
            <person name="Cereghino C."/>
            <person name="Smart L.B."/>
            <person name="Muchero W."/>
        </authorList>
    </citation>
    <scope>NUCLEOTIDE SEQUENCE</scope>
    <source>
        <tissue evidence="6">Shoot tip</tissue>
    </source>
</reference>
<keyword evidence="5" id="KW-0472">Membrane</keyword>
<keyword evidence="4" id="KW-1133">Transmembrane helix</keyword>
<keyword evidence="3" id="KW-0812">Transmembrane</keyword>
<keyword evidence="7" id="KW-1185">Reference proteome</keyword>
<comment type="similarity">
    <text evidence="2">Belongs to the major facilitator superfamily. Proton-dependent oligopeptide transporter (POT/PTR) (TC 2.A.17) family.</text>
</comment>
<comment type="caution">
    <text evidence="6">The sequence shown here is derived from an EMBL/GenBank/DDBJ whole genome shotgun (WGS) entry which is preliminary data.</text>
</comment>
<reference evidence="6" key="1">
    <citation type="submission" date="2022-10" db="EMBL/GenBank/DDBJ databases">
        <authorList>
            <person name="Hyden B.L."/>
            <person name="Feng K."/>
            <person name="Yates T."/>
            <person name="Jawdy S."/>
            <person name="Smart L.B."/>
            <person name="Muchero W."/>
        </authorList>
    </citation>
    <scope>NUCLEOTIDE SEQUENCE</scope>
    <source>
        <tissue evidence="6">Shoot tip</tissue>
    </source>
</reference>
<proteinExistence type="inferred from homology"/>
<accession>A0ABQ9BUB0</accession>
<dbReference type="InterPro" id="IPR000109">
    <property type="entry name" value="POT_fam"/>
</dbReference>
<dbReference type="Pfam" id="PF00854">
    <property type="entry name" value="PTR2"/>
    <property type="match status" value="1"/>
</dbReference>
<dbReference type="Proteomes" id="UP001141253">
    <property type="component" value="Chromosome 2"/>
</dbReference>
<protein>
    <submittedName>
        <fullName evidence="6">Uncharacterized protein</fullName>
    </submittedName>
</protein>
<evidence type="ECO:0000256" key="1">
    <source>
        <dbReference type="ARBA" id="ARBA00004141"/>
    </source>
</evidence>
<sequence>MGVADNFEEVAKIEFFYDQSPEGMKSLGTSYFTSSLGIGNFLSRFILSTVSKITKSMATKEQKEASLVEAIKTMKT</sequence>
<evidence type="ECO:0000256" key="4">
    <source>
        <dbReference type="ARBA" id="ARBA00022989"/>
    </source>
</evidence>
<evidence type="ECO:0000256" key="2">
    <source>
        <dbReference type="ARBA" id="ARBA00005982"/>
    </source>
</evidence>
<evidence type="ECO:0000256" key="3">
    <source>
        <dbReference type="ARBA" id="ARBA00022692"/>
    </source>
</evidence>
<dbReference type="EMBL" id="JAPFFI010000006">
    <property type="protein sequence ID" value="KAJ6389879.1"/>
    <property type="molecule type" value="Genomic_DNA"/>
</dbReference>
<organism evidence="6 7">
    <name type="scientific">Salix suchowensis</name>
    <dbReference type="NCBI Taxonomy" id="1278906"/>
    <lineage>
        <taxon>Eukaryota</taxon>
        <taxon>Viridiplantae</taxon>
        <taxon>Streptophyta</taxon>
        <taxon>Embryophyta</taxon>
        <taxon>Tracheophyta</taxon>
        <taxon>Spermatophyta</taxon>
        <taxon>Magnoliopsida</taxon>
        <taxon>eudicotyledons</taxon>
        <taxon>Gunneridae</taxon>
        <taxon>Pentapetalae</taxon>
        <taxon>rosids</taxon>
        <taxon>fabids</taxon>
        <taxon>Malpighiales</taxon>
        <taxon>Salicaceae</taxon>
        <taxon>Saliceae</taxon>
        <taxon>Salix</taxon>
    </lineage>
</organism>
<evidence type="ECO:0000313" key="7">
    <source>
        <dbReference type="Proteomes" id="UP001141253"/>
    </source>
</evidence>
<evidence type="ECO:0000313" key="6">
    <source>
        <dbReference type="EMBL" id="KAJ6389879.1"/>
    </source>
</evidence>
<evidence type="ECO:0000256" key="5">
    <source>
        <dbReference type="ARBA" id="ARBA00023136"/>
    </source>
</evidence>
<name>A0ABQ9BUB0_9ROSI</name>
<gene>
    <name evidence="6" type="ORF">OIU77_024168</name>
</gene>
<dbReference type="Gene3D" id="1.20.1250.20">
    <property type="entry name" value="MFS general substrate transporter like domains"/>
    <property type="match status" value="1"/>
</dbReference>
<comment type="subcellular location">
    <subcellularLocation>
        <location evidence="1">Membrane</location>
        <topology evidence="1">Multi-pass membrane protein</topology>
    </subcellularLocation>
</comment>
<dbReference type="PANTHER" id="PTHR11654">
    <property type="entry name" value="OLIGOPEPTIDE TRANSPORTER-RELATED"/>
    <property type="match status" value="1"/>
</dbReference>